<dbReference type="Gene3D" id="3.40.1180.10">
    <property type="entry name" value="Decaprenyl diphosphate synthase-like"/>
    <property type="match status" value="1"/>
</dbReference>
<dbReference type="GO" id="GO:0016094">
    <property type="term" value="P:polyprenol biosynthetic process"/>
    <property type="evidence" value="ECO:0007669"/>
    <property type="project" value="TreeGrafter"/>
</dbReference>
<dbReference type="CDD" id="cd00475">
    <property type="entry name" value="Cis_IPPS"/>
    <property type="match status" value="1"/>
</dbReference>
<evidence type="ECO:0000256" key="2">
    <source>
        <dbReference type="ARBA" id="ARBA00022679"/>
    </source>
</evidence>
<dbReference type="AlphaFoldDB" id="A0A226CVA2"/>
<dbReference type="InterPro" id="IPR001441">
    <property type="entry name" value="UPP_synth-like"/>
</dbReference>
<dbReference type="STRING" id="158441.A0A226CVA2"/>
<comment type="similarity">
    <text evidence="1 4">Belongs to the UPP synthase family.</text>
</comment>
<dbReference type="InterPro" id="IPR036424">
    <property type="entry name" value="UPP_synth-like_sf"/>
</dbReference>
<dbReference type="HAMAP" id="MF_01139">
    <property type="entry name" value="ISPT"/>
    <property type="match status" value="1"/>
</dbReference>
<organism evidence="5 6">
    <name type="scientific">Folsomia candida</name>
    <name type="common">Springtail</name>
    <dbReference type="NCBI Taxonomy" id="158441"/>
    <lineage>
        <taxon>Eukaryota</taxon>
        <taxon>Metazoa</taxon>
        <taxon>Ecdysozoa</taxon>
        <taxon>Arthropoda</taxon>
        <taxon>Hexapoda</taxon>
        <taxon>Collembola</taxon>
        <taxon>Entomobryomorpha</taxon>
        <taxon>Isotomoidea</taxon>
        <taxon>Isotomidae</taxon>
        <taxon>Proisotominae</taxon>
        <taxon>Folsomia</taxon>
    </lineage>
</organism>
<evidence type="ECO:0000256" key="4">
    <source>
        <dbReference type="RuleBase" id="RU363018"/>
    </source>
</evidence>
<keyword evidence="2 4" id="KW-0808">Transferase</keyword>
<reference evidence="5 6" key="1">
    <citation type="submission" date="2015-12" db="EMBL/GenBank/DDBJ databases">
        <title>The genome of Folsomia candida.</title>
        <authorList>
            <person name="Faddeeva A."/>
            <person name="Derks M.F."/>
            <person name="Anvar Y."/>
            <person name="Smit S."/>
            <person name="Van Straalen N."/>
            <person name="Roelofs D."/>
        </authorList>
    </citation>
    <scope>NUCLEOTIDE SEQUENCE [LARGE SCALE GENOMIC DNA]</scope>
    <source>
        <strain evidence="5 6">VU population</strain>
        <tissue evidence="5">Whole body</tissue>
    </source>
</reference>
<evidence type="ECO:0000256" key="1">
    <source>
        <dbReference type="ARBA" id="ARBA00005432"/>
    </source>
</evidence>
<comment type="catalytic activity">
    <reaction evidence="3">
        <text>n isopentenyl diphosphate + (2E,6E)-farnesyl diphosphate = a di-trans,poly-cis-polyprenyl diphosphate + n diphosphate</text>
        <dbReference type="Rhea" id="RHEA:53008"/>
        <dbReference type="Rhea" id="RHEA-COMP:19494"/>
        <dbReference type="ChEBI" id="CHEBI:33019"/>
        <dbReference type="ChEBI" id="CHEBI:128769"/>
        <dbReference type="ChEBI" id="CHEBI:136960"/>
        <dbReference type="ChEBI" id="CHEBI:175763"/>
        <dbReference type="EC" id="2.5.1.87"/>
    </reaction>
</comment>
<comment type="caution">
    <text evidence="5">The sequence shown here is derived from an EMBL/GenBank/DDBJ whole genome shotgun (WGS) entry which is preliminary data.</text>
</comment>
<dbReference type="GO" id="GO:0005783">
    <property type="term" value="C:endoplasmic reticulum"/>
    <property type="evidence" value="ECO:0007669"/>
    <property type="project" value="TreeGrafter"/>
</dbReference>
<dbReference type="OrthoDB" id="4173905at2759"/>
<evidence type="ECO:0000256" key="3">
    <source>
        <dbReference type="ARBA" id="ARBA00047353"/>
    </source>
</evidence>
<accession>A0A226CVA2</accession>
<evidence type="ECO:0000313" key="5">
    <source>
        <dbReference type="EMBL" id="OXA36933.1"/>
    </source>
</evidence>
<dbReference type="Pfam" id="PF01255">
    <property type="entry name" value="Prenyltransf"/>
    <property type="match status" value="1"/>
</dbReference>
<dbReference type="EC" id="2.5.1.-" evidence="4"/>
<dbReference type="PROSITE" id="PS01066">
    <property type="entry name" value="UPP_SYNTHASE"/>
    <property type="match status" value="1"/>
</dbReference>
<dbReference type="SUPFAM" id="SSF64005">
    <property type="entry name" value="Undecaprenyl diphosphate synthase"/>
    <property type="match status" value="1"/>
</dbReference>
<protein>
    <recommendedName>
        <fullName evidence="4">Alkyl transferase</fullName>
        <ecNumber evidence="4">2.5.1.-</ecNumber>
    </recommendedName>
</protein>
<keyword evidence="6" id="KW-1185">Reference proteome</keyword>
<dbReference type="PANTHER" id="PTHR10291:SF43">
    <property type="entry name" value="DEHYDRODOLICHYL DIPHOSPHATE SYNTHASE COMPLEX SUBUNIT DHDDS"/>
    <property type="match status" value="1"/>
</dbReference>
<dbReference type="NCBIfam" id="TIGR00055">
    <property type="entry name" value="uppS"/>
    <property type="match status" value="1"/>
</dbReference>
<name>A0A226CVA2_FOLCA</name>
<dbReference type="EMBL" id="LNIX01000068">
    <property type="protein sequence ID" value="OXA36933.1"/>
    <property type="molecule type" value="Genomic_DNA"/>
</dbReference>
<dbReference type="GO" id="GO:0045547">
    <property type="term" value="F:ditrans,polycis-polyprenyl diphosphate synthase [(2E,6E)-farnesyl diphosphate specific] activity"/>
    <property type="evidence" value="ECO:0007669"/>
    <property type="project" value="UniProtKB-EC"/>
</dbReference>
<evidence type="ECO:0000313" key="6">
    <source>
        <dbReference type="Proteomes" id="UP000198287"/>
    </source>
</evidence>
<proteinExistence type="inferred from homology"/>
<dbReference type="Proteomes" id="UP000198287">
    <property type="component" value="Unassembled WGS sequence"/>
</dbReference>
<dbReference type="PANTHER" id="PTHR10291">
    <property type="entry name" value="DEHYDRODOLICHYL DIPHOSPHATE SYNTHASE FAMILY MEMBER"/>
    <property type="match status" value="1"/>
</dbReference>
<gene>
    <name evidence="5" type="ORF">Fcan01_28285</name>
</gene>
<dbReference type="InterPro" id="IPR018520">
    <property type="entry name" value="UPP_synth-like_CS"/>
</dbReference>
<sequence length="330" mass="37945">MANVEPYSLSFWEILATSVAKMGPIPEHIAIIMDGNRRYARAKGLKTVLGHEAGSSVTTLLAQWVEAIGCKELTLYAFSSENFKRTEKEVEDVMDVIYRKVGLMIRAVDTGKNTSMCFQVIGNWDSIPLKLKFRLANLMQKTKNFKPYKLNVAVGYTGREGILRSLKEFEGQKSDKKMTNVNDSFEMIPPIKWNEYLLEQAQNLVDMRPVDMLIRTGGDLRLSDFMLWEASHAYVHFIPTTWPEFSFTDFIHAIFMYQLHRSRVPKRLSAKQSLSPEVMLLAEKMLQAGRTEKWAKIARLGKRDVPPETSEPDYVPNQFMKRFEALLNFN</sequence>